<protein>
    <submittedName>
        <fullName evidence="8">FtsX-like permease family protein</fullName>
    </submittedName>
</protein>
<organism evidence="8 9">
    <name type="scientific">Sphaerisporangium dianthi</name>
    <dbReference type="NCBI Taxonomy" id="1436120"/>
    <lineage>
        <taxon>Bacteria</taxon>
        <taxon>Bacillati</taxon>
        <taxon>Actinomycetota</taxon>
        <taxon>Actinomycetes</taxon>
        <taxon>Streptosporangiales</taxon>
        <taxon>Streptosporangiaceae</taxon>
        <taxon>Sphaerisporangium</taxon>
    </lineage>
</organism>
<dbReference type="RefSeq" id="WP_380843609.1">
    <property type="nucleotide sequence ID" value="NZ_JBHSFP010000017.1"/>
</dbReference>
<feature type="transmembrane region" description="Helical" evidence="6">
    <location>
        <begin position="1047"/>
        <end position="1067"/>
    </location>
</feature>
<feature type="transmembrane region" description="Helical" evidence="6">
    <location>
        <begin position="949"/>
        <end position="972"/>
    </location>
</feature>
<dbReference type="InterPro" id="IPR003838">
    <property type="entry name" value="ABC3_permease_C"/>
</dbReference>
<feature type="transmembrane region" description="Helical" evidence="6">
    <location>
        <begin position="355"/>
        <end position="381"/>
    </location>
</feature>
<keyword evidence="5 6" id="KW-0472">Membrane</keyword>
<keyword evidence="9" id="KW-1185">Reference proteome</keyword>
<evidence type="ECO:0000313" key="8">
    <source>
        <dbReference type="EMBL" id="MFC4533813.1"/>
    </source>
</evidence>
<evidence type="ECO:0000256" key="5">
    <source>
        <dbReference type="ARBA" id="ARBA00023136"/>
    </source>
</evidence>
<dbReference type="Pfam" id="PF02687">
    <property type="entry name" value="FtsX"/>
    <property type="match status" value="1"/>
</dbReference>
<comment type="subcellular location">
    <subcellularLocation>
        <location evidence="1">Cell membrane</location>
        <topology evidence="1">Multi-pass membrane protein</topology>
    </subcellularLocation>
</comment>
<feature type="domain" description="ABC3 transporter permease C-terminal" evidence="7">
    <location>
        <begin position="955"/>
        <end position="1062"/>
    </location>
</feature>
<proteinExistence type="predicted"/>
<feature type="transmembrane region" description="Helical" evidence="6">
    <location>
        <begin position="993"/>
        <end position="1016"/>
    </location>
</feature>
<feature type="transmembrane region" description="Helical" evidence="6">
    <location>
        <begin position="475"/>
        <end position="496"/>
    </location>
</feature>
<feature type="transmembrane region" description="Helical" evidence="6">
    <location>
        <begin position="401"/>
        <end position="426"/>
    </location>
</feature>
<evidence type="ECO:0000256" key="2">
    <source>
        <dbReference type="ARBA" id="ARBA00022475"/>
    </source>
</evidence>
<evidence type="ECO:0000256" key="4">
    <source>
        <dbReference type="ARBA" id="ARBA00022989"/>
    </source>
</evidence>
<comment type="caution">
    <text evidence="8">The sequence shown here is derived from an EMBL/GenBank/DDBJ whole genome shotgun (WGS) entry which is preliminary data.</text>
</comment>
<evidence type="ECO:0000256" key="1">
    <source>
        <dbReference type="ARBA" id="ARBA00004651"/>
    </source>
</evidence>
<feature type="transmembrane region" description="Helical" evidence="6">
    <location>
        <begin position="446"/>
        <end position="463"/>
    </location>
</feature>
<evidence type="ECO:0000256" key="6">
    <source>
        <dbReference type="SAM" id="Phobius"/>
    </source>
</evidence>
<gene>
    <name evidence="8" type="ORF">ACFO60_23880</name>
</gene>
<keyword evidence="3 6" id="KW-0812">Transmembrane</keyword>
<name>A0ABV9CNA4_9ACTN</name>
<evidence type="ECO:0000259" key="7">
    <source>
        <dbReference type="Pfam" id="PF02687"/>
    </source>
</evidence>
<evidence type="ECO:0000256" key="3">
    <source>
        <dbReference type="ARBA" id="ARBA00022692"/>
    </source>
</evidence>
<sequence>MLRLLARRARAQWPLLAALLTVVMVGPTLLGACALLITRTAEQALEAAASQAAPGEVEVTAYAVTVRGPDVRSVADDTRTVLASTLAPFAATTSTRVSSLMRRLPGTRAGEAGVPAEAYLSAVEDLPARARLTAGRWPRAATGSARPAAPLEAVVLEPTARLLGLTLGSRVHLGTELSIDSAPAAEVTVVGVVRPSPGTGWDRDPLAAAGYDFAYRDGRSPQPVHAYGPFLVDLADLLTGGSTIDRLEVTAHPDLSTPALRDLDAVAGAVLGADRRLARTLGDRVQVERVVTRLPSTLLAARDQQQVTAAVVLTVAVLGIVLTATALALAGRLTTGVRAGETALLSALGTSRGQLAIVATAEAGALAVLATVLSIPASSALHAGLTRLPPLAGAGLTAHPAVTGVQVIAVAGGALALAAVLVVLALRPAAAAGERRHRRELLARSGADLLLVAFAAAGWWQLYAQPAGSTARADAVRVLAPALLLTAGAALALRLVPPALRGADRLARRARGLVLPLAAFEAARRPQAIAAGLLIGLACAAGTFGTGFGATWQDSQRDQADLSVGTDLALTLATPPTPGQGAAVHAATGGSASPATDRGVAVGQWLGNGGDTPRLVAVDTTRAGTLLRGRLDGDRGWTGVGAALAPQARAVGLAVPAGAALTMTGKTSGGTPLAVTPQLLLQDATGLRTPCTGAPVPLDGRAHPLPACVTAEGLRLVAVSLPFTIDETAPANAGTGSALAAPQAGADGLRVAVTLTVPGASVSAGAAPGSPWTATSAAPAPGKLADPAVVLSGTSAGAELRMTTSVELRGSGGAALTLVATAFPVPGPVPVAVSARFAGETGTRRGARLNLTLGTASVPVRVTEMLPTVPSAPGAAAVLADLDALSRALVVNGHLESLVDAWWVGNPTHADAAARATALHLGTVTTRAAETARLTGGPLRAGLPAALRLLVPAAALLLLAGVVLHVTFDLQIRALEVARLRGLGMTRREIRNVLLGQHAGILVPLIAAGAAVGALATRLVAPLLVRSDTGAAPVPAALPVWPWATEAALLALLLAGCTLAVTVVVTVQARRADAAHLRVAS</sequence>
<dbReference type="EMBL" id="JBHSFP010000017">
    <property type="protein sequence ID" value="MFC4533813.1"/>
    <property type="molecule type" value="Genomic_DNA"/>
</dbReference>
<dbReference type="Proteomes" id="UP001596004">
    <property type="component" value="Unassembled WGS sequence"/>
</dbReference>
<accession>A0ABV9CNA4</accession>
<keyword evidence="2" id="KW-1003">Cell membrane</keyword>
<dbReference type="PROSITE" id="PS51257">
    <property type="entry name" value="PROKAR_LIPOPROTEIN"/>
    <property type="match status" value="1"/>
</dbReference>
<keyword evidence="4 6" id="KW-1133">Transmembrane helix</keyword>
<feature type="transmembrane region" description="Helical" evidence="6">
    <location>
        <begin position="309"/>
        <end position="334"/>
    </location>
</feature>
<evidence type="ECO:0000313" key="9">
    <source>
        <dbReference type="Proteomes" id="UP001596004"/>
    </source>
</evidence>
<reference evidence="9" key="1">
    <citation type="journal article" date="2019" name="Int. J. Syst. Evol. Microbiol.">
        <title>The Global Catalogue of Microorganisms (GCM) 10K type strain sequencing project: providing services to taxonomists for standard genome sequencing and annotation.</title>
        <authorList>
            <consortium name="The Broad Institute Genomics Platform"/>
            <consortium name="The Broad Institute Genome Sequencing Center for Infectious Disease"/>
            <person name="Wu L."/>
            <person name="Ma J."/>
        </authorList>
    </citation>
    <scope>NUCLEOTIDE SEQUENCE [LARGE SCALE GENOMIC DNA]</scope>
    <source>
        <strain evidence="9">CGMCC 4.7132</strain>
    </source>
</reference>
<feature type="transmembrane region" description="Helical" evidence="6">
    <location>
        <begin position="528"/>
        <end position="552"/>
    </location>
</feature>